<dbReference type="NCBIfam" id="TIGR01494">
    <property type="entry name" value="ATPase_P-type"/>
    <property type="match status" value="1"/>
</dbReference>
<keyword evidence="14 20" id="KW-1133">Transmembrane helix</keyword>
<evidence type="ECO:0000256" key="14">
    <source>
        <dbReference type="ARBA" id="ARBA00022989"/>
    </source>
</evidence>
<feature type="transmembrane region" description="Helical" evidence="20">
    <location>
        <begin position="85"/>
        <end position="104"/>
    </location>
</feature>
<evidence type="ECO:0000256" key="13">
    <source>
        <dbReference type="ARBA" id="ARBA00022842"/>
    </source>
</evidence>
<evidence type="ECO:0000256" key="19">
    <source>
        <dbReference type="SAM" id="MobiDB-lite"/>
    </source>
</evidence>
<evidence type="ECO:0000256" key="11">
    <source>
        <dbReference type="ARBA" id="ARBA00022741"/>
    </source>
</evidence>
<evidence type="ECO:0000256" key="1">
    <source>
        <dbReference type="ARBA" id="ARBA00003954"/>
    </source>
</evidence>
<dbReference type="InterPro" id="IPR059000">
    <property type="entry name" value="ATPase_P-type_domA"/>
</dbReference>
<dbReference type="InterPro" id="IPR008250">
    <property type="entry name" value="ATPase_P-typ_transduc_dom_A_sf"/>
</dbReference>
<organism evidence="22 23">
    <name type="scientific">Parafannyhessea umbonata</name>
    <dbReference type="NCBI Taxonomy" id="604330"/>
    <lineage>
        <taxon>Bacteria</taxon>
        <taxon>Bacillati</taxon>
        <taxon>Actinomycetota</taxon>
        <taxon>Coriobacteriia</taxon>
        <taxon>Coriobacteriales</taxon>
        <taxon>Atopobiaceae</taxon>
        <taxon>Parafannyhessea</taxon>
    </lineage>
</organism>
<dbReference type="GO" id="GO:1902600">
    <property type="term" value="P:proton transmembrane transport"/>
    <property type="evidence" value="ECO:0007669"/>
    <property type="project" value="TreeGrafter"/>
</dbReference>
<comment type="catalytic activity">
    <reaction evidence="18">
        <text>ATP + H2O = ADP + phosphate + H(+)</text>
        <dbReference type="Rhea" id="RHEA:13065"/>
        <dbReference type="ChEBI" id="CHEBI:15377"/>
        <dbReference type="ChEBI" id="CHEBI:15378"/>
        <dbReference type="ChEBI" id="CHEBI:30616"/>
        <dbReference type="ChEBI" id="CHEBI:43474"/>
        <dbReference type="ChEBI" id="CHEBI:456216"/>
    </reaction>
</comment>
<dbReference type="SUPFAM" id="SSF81653">
    <property type="entry name" value="Calcium ATPase, transduction domain A"/>
    <property type="match status" value="1"/>
</dbReference>
<name>A0A1H9PIC8_9ACTN</name>
<evidence type="ECO:0000256" key="17">
    <source>
        <dbReference type="ARBA" id="ARBA00047295"/>
    </source>
</evidence>
<protein>
    <recommendedName>
        <fullName evidence="6">Magnesium-transporting ATPase, P-type 1</fullName>
        <ecNumber evidence="5">7.2.2.14</ecNumber>
    </recommendedName>
    <alternativeName>
        <fullName evidence="16">Mg(2+) transport ATPase, P-type 1</fullName>
    </alternativeName>
</protein>
<feature type="region of interest" description="Disordered" evidence="19">
    <location>
        <begin position="622"/>
        <end position="663"/>
    </location>
</feature>
<dbReference type="AlphaFoldDB" id="A0A1H9PIC8"/>
<dbReference type="InterPro" id="IPR006068">
    <property type="entry name" value="ATPase_P-typ_cation-transptr_C"/>
</dbReference>
<feature type="transmembrane region" description="Helical" evidence="20">
    <location>
        <begin position="585"/>
        <end position="607"/>
    </location>
</feature>
<dbReference type="GO" id="GO:0036376">
    <property type="term" value="P:sodium ion export across plasma membrane"/>
    <property type="evidence" value="ECO:0007669"/>
    <property type="project" value="TreeGrafter"/>
</dbReference>
<dbReference type="GO" id="GO:0006883">
    <property type="term" value="P:intracellular sodium ion homeostasis"/>
    <property type="evidence" value="ECO:0007669"/>
    <property type="project" value="TreeGrafter"/>
</dbReference>
<keyword evidence="7" id="KW-1003">Cell membrane</keyword>
<dbReference type="PANTHER" id="PTHR43294:SF20">
    <property type="entry name" value="P-TYPE ATPASE"/>
    <property type="match status" value="1"/>
</dbReference>
<evidence type="ECO:0000256" key="8">
    <source>
        <dbReference type="ARBA" id="ARBA00022519"/>
    </source>
</evidence>
<evidence type="ECO:0000313" key="22">
    <source>
        <dbReference type="EMBL" id="SER47615.1"/>
    </source>
</evidence>
<feature type="transmembrane region" description="Helical" evidence="20">
    <location>
        <begin position="553"/>
        <end position="573"/>
    </location>
</feature>
<dbReference type="PROSITE" id="PS00154">
    <property type="entry name" value="ATPASE_E1_E2"/>
    <property type="match status" value="1"/>
</dbReference>
<evidence type="ECO:0000256" key="3">
    <source>
        <dbReference type="ARBA" id="ARBA00005675"/>
    </source>
</evidence>
<feature type="transmembrane region" description="Helical" evidence="20">
    <location>
        <begin position="405"/>
        <end position="427"/>
    </location>
</feature>
<dbReference type="RefSeq" id="WP_091008833.1">
    <property type="nucleotide sequence ID" value="NZ_FOGP01000003.1"/>
</dbReference>
<evidence type="ECO:0000256" key="10">
    <source>
        <dbReference type="ARBA" id="ARBA00022692"/>
    </source>
</evidence>
<feature type="transmembrane region" description="Helical" evidence="20">
    <location>
        <begin position="110"/>
        <end position="130"/>
    </location>
</feature>
<comment type="catalytic activity">
    <reaction evidence="17">
        <text>Mg(2+)(out) + ATP + H2O = Mg(2+)(in) + ADP + phosphate + H(+)</text>
        <dbReference type="Rhea" id="RHEA:10260"/>
        <dbReference type="ChEBI" id="CHEBI:15377"/>
        <dbReference type="ChEBI" id="CHEBI:15378"/>
        <dbReference type="ChEBI" id="CHEBI:18420"/>
        <dbReference type="ChEBI" id="CHEBI:30616"/>
        <dbReference type="ChEBI" id="CHEBI:43474"/>
        <dbReference type="ChEBI" id="CHEBI:456216"/>
        <dbReference type="EC" id="7.2.2.14"/>
    </reaction>
</comment>
<dbReference type="EMBL" id="FOGP01000003">
    <property type="protein sequence ID" value="SER47615.1"/>
    <property type="molecule type" value="Genomic_DNA"/>
</dbReference>
<dbReference type="Gene3D" id="1.20.1110.10">
    <property type="entry name" value="Calcium-transporting ATPase, transmembrane domain"/>
    <property type="match status" value="2"/>
</dbReference>
<dbReference type="GO" id="GO:0030007">
    <property type="term" value="P:intracellular potassium ion homeostasis"/>
    <property type="evidence" value="ECO:0007669"/>
    <property type="project" value="TreeGrafter"/>
</dbReference>
<evidence type="ECO:0000256" key="4">
    <source>
        <dbReference type="ARBA" id="ARBA00008746"/>
    </source>
</evidence>
<evidence type="ECO:0000256" key="6">
    <source>
        <dbReference type="ARBA" id="ARBA00013555"/>
    </source>
</evidence>
<keyword evidence="10 20" id="KW-0812">Transmembrane</keyword>
<evidence type="ECO:0000256" key="7">
    <source>
        <dbReference type="ARBA" id="ARBA00022475"/>
    </source>
</evidence>
<gene>
    <name evidence="22" type="ORF">SAMN05216446_0961</name>
</gene>
<dbReference type="GO" id="GO:0005391">
    <property type="term" value="F:P-type sodium:potassium-exchanging transporter activity"/>
    <property type="evidence" value="ECO:0007669"/>
    <property type="project" value="TreeGrafter"/>
</dbReference>
<dbReference type="Gene3D" id="2.70.150.10">
    <property type="entry name" value="Calcium-transporting ATPase, cytoplasmic transduction domain A"/>
    <property type="match status" value="1"/>
</dbReference>
<evidence type="ECO:0000256" key="16">
    <source>
        <dbReference type="ARBA" id="ARBA00029806"/>
    </source>
</evidence>
<dbReference type="InterPro" id="IPR050510">
    <property type="entry name" value="Cation_transp_ATPase_P-type"/>
</dbReference>
<feature type="transmembrane region" description="Helical" evidence="20">
    <location>
        <begin position="474"/>
        <end position="498"/>
    </location>
</feature>
<keyword evidence="12" id="KW-0067">ATP-binding</keyword>
<dbReference type="Pfam" id="PF00689">
    <property type="entry name" value="Cation_ATPase_C"/>
    <property type="match status" value="1"/>
</dbReference>
<dbReference type="Gene3D" id="3.40.50.1000">
    <property type="entry name" value="HAD superfamily/HAD-like"/>
    <property type="match status" value="1"/>
</dbReference>
<dbReference type="PANTHER" id="PTHR43294">
    <property type="entry name" value="SODIUM/POTASSIUM-TRANSPORTING ATPASE SUBUNIT ALPHA"/>
    <property type="match status" value="1"/>
</dbReference>
<keyword evidence="8" id="KW-0997">Cell inner membrane</keyword>
<evidence type="ECO:0000256" key="9">
    <source>
        <dbReference type="ARBA" id="ARBA00022553"/>
    </source>
</evidence>
<keyword evidence="11" id="KW-0547">Nucleotide-binding</keyword>
<comment type="function">
    <text evidence="1">Mediates magnesium influx to the cytosol.</text>
</comment>
<evidence type="ECO:0000313" key="23">
    <source>
        <dbReference type="Proteomes" id="UP000199128"/>
    </source>
</evidence>
<evidence type="ECO:0000256" key="20">
    <source>
        <dbReference type="SAM" id="Phobius"/>
    </source>
</evidence>
<reference evidence="23" key="1">
    <citation type="submission" date="2016-10" db="EMBL/GenBank/DDBJ databases">
        <authorList>
            <person name="Varghese N."/>
            <person name="Submissions S."/>
        </authorList>
    </citation>
    <scope>NUCLEOTIDE SEQUENCE [LARGE SCALE GENOMIC DNA]</scope>
    <source>
        <strain evidence="23">KHGC19</strain>
    </source>
</reference>
<dbReference type="SUPFAM" id="SSF81665">
    <property type="entry name" value="Calcium ATPase, transmembrane domain M"/>
    <property type="match status" value="1"/>
</dbReference>
<dbReference type="InterPro" id="IPR023214">
    <property type="entry name" value="HAD_sf"/>
</dbReference>
<keyword evidence="9" id="KW-0597">Phosphoprotein</keyword>
<keyword evidence="13" id="KW-0460">Magnesium</keyword>
<keyword evidence="15 20" id="KW-0472">Membrane</keyword>
<dbReference type="InterPro" id="IPR018303">
    <property type="entry name" value="ATPase_P-typ_P_site"/>
</dbReference>
<dbReference type="GO" id="GO:0005886">
    <property type="term" value="C:plasma membrane"/>
    <property type="evidence" value="ECO:0007669"/>
    <property type="project" value="UniProtKB-SubCell"/>
</dbReference>
<feature type="compositionally biased region" description="Polar residues" evidence="19">
    <location>
        <begin position="649"/>
        <end position="663"/>
    </location>
</feature>
<dbReference type="Pfam" id="PF00122">
    <property type="entry name" value="E1-E2_ATPase"/>
    <property type="match status" value="1"/>
</dbReference>
<comment type="subcellular location">
    <subcellularLocation>
        <location evidence="2">Cell inner membrane</location>
        <topology evidence="2">Multi-pass membrane protein</topology>
    </subcellularLocation>
</comment>
<evidence type="ECO:0000256" key="12">
    <source>
        <dbReference type="ARBA" id="ARBA00022840"/>
    </source>
</evidence>
<dbReference type="SMART" id="SM00831">
    <property type="entry name" value="Cation_ATPase_N"/>
    <property type="match status" value="1"/>
</dbReference>
<evidence type="ECO:0000259" key="21">
    <source>
        <dbReference type="SMART" id="SM00831"/>
    </source>
</evidence>
<dbReference type="EC" id="7.2.2.14" evidence="5"/>
<dbReference type="Proteomes" id="UP000199128">
    <property type="component" value="Unassembled WGS sequence"/>
</dbReference>
<feature type="domain" description="Cation-transporting P-type ATPase N-terminal" evidence="21">
    <location>
        <begin position="28"/>
        <end position="101"/>
    </location>
</feature>
<dbReference type="GO" id="GO:0015444">
    <property type="term" value="F:P-type magnesium transporter activity"/>
    <property type="evidence" value="ECO:0007669"/>
    <property type="project" value="UniProtKB-EC"/>
</dbReference>
<sequence length="663" mass="70586">MTLRTLIQKTPASAGKNRPNAQDQWLRHAAVCPIDELFVELNSSAEGLDSSQVDSARELYGGNAVSSPDSKPASLRLLASFADPFTYILVFIAGVSVLTDWVFAQPGDGSVTTPAIISFMILASGLLRFAQSERSTVAAASLAKMIEPCANVERDGDGGNETAVEQIVVGDVIRLSSGCVAHADMRIFSARDLFVSQASLTGESDSIEKLPFLSDAGEKCPVIGLDDLVLAGSTVISGHGRGVVVATGANTIIGEIAGSLASTPRKTSFGEGISSVSRLLVRLMATMVPIVFITSGITKGEWVDALIYSLSVAVGLTPEMLPMLVTCCLGKGAVDLSRDHVIVKRLDAIQDLGSINVLCCDKTGTLTEDRIVLERHLNVDGEKDLMVLERGIECGRRTYANMIKYVKLTVSSNFGNILSMLVAAALLPFLPMTAVQVLLLNLIYGLGCTAIPWDRVDDESIRAPRRWDVKSIKSFMLLFGPQSSVFDIATFALLFFLIRPAVAGGSWGTLSDAGRAVFVGTFQAGWFIESMLTQTLLVQLLRTERKPLVESRPALPLALMQTAGALVAVTLPFSPLASSLELHAIPAGGLAVLAAVVAGFVTTVLLARVAYVRKHDRESTTACCRTKGASRDAPSRRAAARKRSRGTRPGSSFISSELSPEPT</sequence>
<evidence type="ECO:0000256" key="15">
    <source>
        <dbReference type="ARBA" id="ARBA00023136"/>
    </source>
</evidence>
<dbReference type="GO" id="GO:0016887">
    <property type="term" value="F:ATP hydrolysis activity"/>
    <property type="evidence" value="ECO:0007669"/>
    <property type="project" value="InterPro"/>
</dbReference>
<accession>A0A1H9PIC8</accession>
<dbReference type="InterPro" id="IPR004014">
    <property type="entry name" value="ATPase_P-typ_cation-transptr_N"/>
</dbReference>
<comment type="similarity">
    <text evidence="4">Belongs to the cation transport ATPase (P-type) (TC 3.A.3) family. Type IIIB subfamily.</text>
</comment>
<feature type="transmembrane region" description="Helical" evidence="20">
    <location>
        <begin position="433"/>
        <end position="453"/>
    </location>
</feature>
<evidence type="ECO:0000256" key="18">
    <source>
        <dbReference type="ARBA" id="ARBA00049360"/>
    </source>
</evidence>
<evidence type="ECO:0000256" key="5">
    <source>
        <dbReference type="ARBA" id="ARBA00012786"/>
    </source>
</evidence>
<dbReference type="InterPro" id="IPR006415">
    <property type="entry name" value="P-type_ATPase_IIIB"/>
</dbReference>
<dbReference type="GO" id="GO:1990573">
    <property type="term" value="P:potassium ion import across plasma membrane"/>
    <property type="evidence" value="ECO:0007669"/>
    <property type="project" value="TreeGrafter"/>
</dbReference>
<dbReference type="PRINTS" id="PR01836">
    <property type="entry name" value="MGATPASE"/>
</dbReference>
<comment type="similarity">
    <text evidence="3">Belongs to the cation transport ATPase (P-type) (TC 3.A.3) family. Type IIA subfamily.</text>
</comment>
<dbReference type="InterPro" id="IPR001757">
    <property type="entry name" value="P_typ_ATPase"/>
</dbReference>
<feature type="transmembrane region" description="Helical" evidence="20">
    <location>
        <begin position="518"/>
        <end position="541"/>
    </location>
</feature>
<dbReference type="GO" id="GO:0005524">
    <property type="term" value="F:ATP binding"/>
    <property type="evidence" value="ECO:0007669"/>
    <property type="project" value="UniProtKB-KW"/>
</dbReference>
<proteinExistence type="inferred from homology"/>
<dbReference type="InterPro" id="IPR023298">
    <property type="entry name" value="ATPase_P-typ_TM_dom_sf"/>
</dbReference>
<dbReference type="Pfam" id="PF00690">
    <property type="entry name" value="Cation_ATPase_N"/>
    <property type="match status" value="1"/>
</dbReference>
<evidence type="ECO:0000256" key="2">
    <source>
        <dbReference type="ARBA" id="ARBA00004429"/>
    </source>
</evidence>